<dbReference type="KEGG" id="cai:Caci_4645"/>
<dbReference type="OrthoDB" id="4119890at2"/>
<keyword evidence="2" id="KW-0012">Acyltransferase</keyword>
<protein>
    <submittedName>
        <fullName evidence="4">Acetyltransferase</fullName>
    </submittedName>
</protein>
<dbReference type="InParanoid" id="C7PY46"/>
<dbReference type="PROSITE" id="PS51186">
    <property type="entry name" value="GNAT"/>
    <property type="match status" value="2"/>
</dbReference>
<dbReference type="Gene3D" id="3.40.630.30">
    <property type="match status" value="1"/>
</dbReference>
<dbReference type="InterPro" id="IPR016181">
    <property type="entry name" value="Acyl_CoA_acyltransferase"/>
</dbReference>
<dbReference type="EMBL" id="CP001700">
    <property type="protein sequence ID" value="ACU73506.1"/>
    <property type="molecule type" value="Genomic_DNA"/>
</dbReference>
<evidence type="ECO:0000256" key="1">
    <source>
        <dbReference type="ARBA" id="ARBA00022679"/>
    </source>
</evidence>
<reference evidence="4 5" key="1">
    <citation type="journal article" date="2009" name="Stand. Genomic Sci.">
        <title>Complete genome sequence of Catenulispora acidiphila type strain (ID 139908).</title>
        <authorList>
            <person name="Copeland A."/>
            <person name="Lapidus A."/>
            <person name="Glavina Del Rio T."/>
            <person name="Nolan M."/>
            <person name="Lucas S."/>
            <person name="Chen F."/>
            <person name="Tice H."/>
            <person name="Cheng J.F."/>
            <person name="Bruce D."/>
            <person name="Goodwin L."/>
            <person name="Pitluck S."/>
            <person name="Mikhailova N."/>
            <person name="Pati A."/>
            <person name="Ivanova N."/>
            <person name="Mavromatis K."/>
            <person name="Chen A."/>
            <person name="Palaniappan K."/>
            <person name="Chain P."/>
            <person name="Land M."/>
            <person name="Hauser L."/>
            <person name="Chang Y.J."/>
            <person name="Jeffries C.D."/>
            <person name="Chertkov O."/>
            <person name="Brettin T."/>
            <person name="Detter J.C."/>
            <person name="Han C."/>
            <person name="Ali Z."/>
            <person name="Tindall B.J."/>
            <person name="Goker M."/>
            <person name="Bristow J."/>
            <person name="Eisen J.A."/>
            <person name="Markowitz V."/>
            <person name="Hugenholtz P."/>
            <person name="Kyrpides N.C."/>
            <person name="Klenk H.P."/>
        </authorList>
    </citation>
    <scope>NUCLEOTIDE SEQUENCE [LARGE SCALE GENOMIC DNA]</scope>
    <source>
        <strain evidence="5">DSM 44928 / JCM 14897 / NBRC 102108 / NRRL B-24433 / ID139908</strain>
    </source>
</reference>
<dbReference type="SUPFAM" id="SSF55729">
    <property type="entry name" value="Acyl-CoA N-acyltransferases (Nat)"/>
    <property type="match status" value="1"/>
</dbReference>
<accession>C7PY46</accession>
<evidence type="ECO:0000313" key="4">
    <source>
        <dbReference type="EMBL" id="ACU73506.1"/>
    </source>
</evidence>
<dbReference type="InterPro" id="IPR050832">
    <property type="entry name" value="Bact_Acetyltransf"/>
</dbReference>
<name>C7PY46_CATAD</name>
<evidence type="ECO:0000256" key="2">
    <source>
        <dbReference type="ARBA" id="ARBA00023315"/>
    </source>
</evidence>
<keyword evidence="1 4" id="KW-0808">Transferase</keyword>
<dbReference type="AlphaFoldDB" id="C7PY46"/>
<dbReference type="STRING" id="479433.Caci_4645"/>
<organism evidence="4 5">
    <name type="scientific">Catenulispora acidiphila (strain DSM 44928 / JCM 14897 / NBRC 102108 / NRRL B-24433 / ID139908)</name>
    <dbReference type="NCBI Taxonomy" id="479433"/>
    <lineage>
        <taxon>Bacteria</taxon>
        <taxon>Bacillati</taxon>
        <taxon>Actinomycetota</taxon>
        <taxon>Actinomycetes</taxon>
        <taxon>Catenulisporales</taxon>
        <taxon>Catenulisporaceae</taxon>
        <taxon>Catenulispora</taxon>
    </lineage>
</organism>
<dbReference type="RefSeq" id="WP_015793235.1">
    <property type="nucleotide sequence ID" value="NC_013131.1"/>
</dbReference>
<dbReference type="PANTHER" id="PTHR43877">
    <property type="entry name" value="AMINOALKYLPHOSPHONATE N-ACETYLTRANSFERASE-RELATED-RELATED"/>
    <property type="match status" value="1"/>
</dbReference>
<dbReference type="Proteomes" id="UP000000851">
    <property type="component" value="Chromosome"/>
</dbReference>
<gene>
    <name evidence="4" type="ordered locus">Caci_4645</name>
</gene>
<dbReference type="InterPro" id="IPR000182">
    <property type="entry name" value="GNAT_dom"/>
</dbReference>
<feature type="domain" description="N-acetyltransferase" evidence="3">
    <location>
        <begin position="14"/>
        <end position="155"/>
    </location>
</feature>
<evidence type="ECO:0000313" key="5">
    <source>
        <dbReference type="Proteomes" id="UP000000851"/>
    </source>
</evidence>
<proteinExistence type="predicted"/>
<dbReference type="GO" id="GO:0016747">
    <property type="term" value="F:acyltransferase activity, transferring groups other than amino-acyl groups"/>
    <property type="evidence" value="ECO:0007669"/>
    <property type="project" value="InterPro"/>
</dbReference>
<evidence type="ECO:0000259" key="3">
    <source>
        <dbReference type="PROSITE" id="PS51186"/>
    </source>
</evidence>
<dbReference type="HOGENOM" id="CLU_043786_0_0_11"/>
<feature type="domain" description="N-acetyltransferase" evidence="3">
    <location>
        <begin position="184"/>
        <end position="327"/>
    </location>
</feature>
<dbReference type="eggNOG" id="COG1670">
    <property type="taxonomic scope" value="Bacteria"/>
</dbReference>
<keyword evidence="5" id="KW-1185">Reference proteome</keyword>
<sequence>MDFERFDARSAADHEIEEVAELLEAIDLFDRPDGPHVSRLLLAQLRDPVAEPEVERQLWLAREAGEMVAAAWLHLPRDKEQLIVVQVRIRPDLRRRGRGRRFADALIPELRTIGRSQVLGTVPSGSGFEAWCVAMGMRPASRFVNQRLRLAETEPGRWDVPDPLGYRMAAWTGAAPEELLASYAMARRAISDQVSGLDTREPDWTPELVRAVEAEAAESGTEIWAVAAVHEESGEVAGMTDLYIFRAQPELGIQHYTAVVRGHRGHGLGLAMKAAQLRRLAAERPGLLEVTTQTGDLERMAAISRELGFQDLGSSVHLVAELAELASDQVSAPTTPAS</sequence>